<protein>
    <submittedName>
        <fullName evidence="1">Uncharacterized protein</fullName>
    </submittedName>
</protein>
<dbReference type="KEGG" id="ffu:CLAFUR5_14126"/>
<gene>
    <name evidence="1" type="ORF">CLAFUR5_14126</name>
</gene>
<reference evidence="1" key="2">
    <citation type="journal article" date="2022" name="Microb. Genom.">
        <title>A chromosome-scale genome assembly of the tomato pathogen Cladosporium fulvum reveals a compartmentalized genome architecture and the presence of a dispensable chromosome.</title>
        <authorList>
            <person name="Zaccaron A.Z."/>
            <person name="Chen L.H."/>
            <person name="Samaras A."/>
            <person name="Stergiopoulos I."/>
        </authorList>
    </citation>
    <scope>NUCLEOTIDE SEQUENCE</scope>
    <source>
        <strain evidence="1">Race5_Kim</strain>
    </source>
</reference>
<reference evidence="1" key="1">
    <citation type="submission" date="2021-12" db="EMBL/GenBank/DDBJ databases">
        <authorList>
            <person name="Zaccaron A."/>
            <person name="Stergiopoulos I."/>
        </authorList>
    </citation>
    <scope>NUCLEOTIDE SEQUENCE</scope>
    <source>
        <strain evidence="1">Race5_Kim</strain>
    </source>
</reference>
<organism evidence="1 2">
    <name type="scientific">Passalora fulva</name>
    <name type="common">Tomato leaf mold</name>
    <name type="synonym">Cladosporium fulvum</name>
    <dbReference type="NCBI Taxonomy" id="5499"/>
    <lineage>
        <taxon>Eukaryota</taxon>
        <taxon>Fungi</taxon>
        <taxon>Dikarya</taxon>
        <taxon>Ascomycota</taxon>
        <taxon>Pezizomycotina</taxon>
        <taxon>Dothideomycetes</taxon>
        <taxon>Dothideomycetidae</taxon>
        <taxon>Mycosphaerellales</taxon>
        <taxon>Mycosphaerellaceae</taxon>
        <taxon>Fulvia</taxon>
    </lineage>
</organism>
<proteinExistence type="predicted"/>
<dbReference type="GeneID" id="71994004"/>
<evidence type="ECO:0000313" key="2">
    <source>
        <dbReference type="Proteomes" id="UP000756132"/>
    </source>
</evidence>
<dbReference type="RefSeq" id="XP_047769528.1">
    <property type="nucleotide sequence ID" value="XM_047913274.1"/>
</dbReference>
<dbReference type="AlphaFoldDB" id="A0A9Q8PMM0"/>
<evidence type="ECO:0000313" key="1">
    <source>
        <dbReference type="EMBL" id="UJO25162.1"/>
    </source>
</evidence>
<accession>A0A9Q8PMM0</accession>
<keyword evidence="2" id="KW-1185">Reference proteome</keyword>
<dbReference type="Proteomes" id="UP000756132">
    <property type="component" value="Chromosome 13"/>
</dbReference>
<name>A0A9Q8PMM0_PASFU</name>
<sequence length="268" mass="29842">MFDWHSAGTLPPEPDYNISAADLALDLVQKLLPSHCYQIRSLIEALEIKYIDLQRLEWLKSLSAGSVDAKSGSRRWSLDVQPVCTLARSEQKHLVCNCMTAAKWEIPESDLHSDYEFLAGRKAQGHRYLGTTSATTLCTEDGSILGHVCNSAAAGDIIVTGSYGEIVLRPRTTKDEYEVIGRAAMLEACPRVRDIRDTTIPLGDFHVDLELLATNFKMICCFADRSDLSCGEILGIDIPRAGSIMRDVGEEPLWINLRDWVERWGQTA</sequence>
<dbReference type="EMBL" id="CP090175">
    <property type="protein sequence ID" value="UJO25162.1"/>
    <property type="molecule type" value="Genomic_DNA"/>
</dbReference>